<dbReference type="EMBL" id="OJIN01000174">
    <property type="protein sequence ID" value="SPD74774.1"/>
    <property type="molecule type" value="Genomic_DNA"/>
</dbReference>
<sequence>MSCEFLILNEGNNPIVIQNSTFKINNSLFILKEVNNAPGLSCTRVEHASAARQSSRPAQFQ</sequence>
<gene>
    <name evidence="1" type="ORF">PITCH_A330039</name>
</gene>
<reference evidence="1" key="1">
    <citation type="submission" date="2018-01" db="EMBL/GenBank/DDBJ databases">
        <authorList>
            <person name="Regsiter A."/>
            <person name="William W."/>
        </authorList>
    </citation>
    <scope>NUCLEOTIDE SEQUENCE</scope>
    <source>
        <strain evidence="1">TRIP AH-1</strain>
    </source>
</reference>
<dbReference type="AlphaFoldDB" id="A0A445MZ32"/>
<protein>
    <submittedName>
        <fullName evidence="1">Uncharacterized protein</fullName>
    </submittedName>
</protein>
<proteinExistence type="predicted"/>
<accession>A0A445MZ32</accession>
<organism evidence="1">
    <name type="scientific">uncultured Desulfobacterium sp</name>
    <dbReference type="NCBI Taxonomy" id="201089"/>
    <lineage>
        <taxon>Bacteria</taxon>
        <taxon>Pseudomonadati</taxon>
        <taxon>Thermodesulfobacteriota</taxon>
        <taxon>Desulfobacteria</taxon>
        <taxon>Desulfobacterales</taxon>
        <taxon>Desulfobacteriaceae</taxon>
        <taxon>Desulfobacterium</taxon>
        <taxon>environmental samples</taxon>
    </lineage>
</organism>
<evidence type="ECO:0000313" key="1">
    <source>
        <dbReference type="EMBL" id="SPD74774.1"/>
    </source>
</evidence>
<name>A0A445MZ32_9BACT</name>